<evidence type="ECO:0008006" key="4">
    <source>
        <dbReference type="Google" id="ProtNLM"/>
    </source>
</evidence>
<dbReference type="Proteomes" id="UP000800093">
    <property type="component" value="Unassembled WGS sequence"/>
</dbReference>
<keyword evidence="3" id="KW-1185">Reference proteome</keyword>
<comment type="caution">
    <text evidence="2">The sequence shown here is derived from an EMBL/GenBank/DDBJ whole genome shotgun (WGS) entry which is preliminary data.</text>
</comment>
<evidence type="ECO:0000313" key="3">
    <source>
        <dbReference type="Proteomes" id="UP000800093"/>
    </source>
</evidence>
<accession>A0A9P4N820</accession>
<feature type="compositionally biased region" description="Acidic residues" evidence="1">
    <location>
        <begin position="691"/>
        <end position="704"/>
    </location>
</feature>
<feature type="compositionally biased region" description="Polar residues" evidence="1">
    <location>
        <begin position="123"/>
        <end position="132"/>
    </location>
</feature>
<dbReference type="OrthoDB" id="5398572at2759"/>
<proteinExistence type="predicted"/>
<feature type="region of interest" description="Disordered" evidence="1">
    <location>
        <begin position="1"/>
        <end position="132"/>
    </location>
</feature>
<organism evidence="2 3">
    <name type="scientific">Lojkania enalia</name>
    <dbReference type="NCBI Taxonomy" id="147567"/>
    <lineage>
        <taxon>Eukaryota</taxon>
        <taxon>Fungi</taxon>
        <taxon>Dikarya</taxon>
        <taxon>Ascomycota</taxon>
        <taxon>Pezizomycotina</taxon>
        <taxon>Dothideomycetes</taxon>
        <taxon>Pleosporomycetidae</taxon>
        <taxon>Pleosporales</taxon>
        <taxon>Pleosporales incertae sedis</taxon>
        <taxon>Lojkania</taxon>
    </lineage>
</organism>
<protein>
    <recommendedName>
        <fullName evidence="4">Myb-like domain-containing protein</fullName>
    </recommendedName>
</protein>
<feature type="compositionally biased region" description="Low complexity" evidence="1">
    <location>
        <begin position="74"/>
        <end position="87"/>
    </location>
</feature>
<feature type="compositionally biased region" description="Polar residues" evidence="1">
    <location>
        <begin position="677"/>
        <end position="686"/>
    </location>
</feature>
<feature type="compositionally biased region" description="Basic and acidic residues" evidence="1">
    <location>
        <begin position="572"/>
        <end position="593"/>
    </location>
</feature>
<feature type="region of interest" description="Disordered" evidence="1">
    <location>
        <begin position="513"/>
        <end position="724"/>
    </location>
</feature>
<reference evidence="3" key="1">
    <citation type="journal article" date="2020" name="Stud. Mycol.">
        <title>101 Dothideomycetes genomes: A test case for predicting lifestyles and emergence of pathogens.</title>
        <authorList>
            <person name="Haridas S."/>
            <person name="Albert R."/>
            <person name="Binder M."/>
            <person name="Bloem J."/>
            <person name="LaButti K."/>
            <person name="Salamov A."/>
            <person name="Andreopoulos B."/>
            <person name="Baker S."/>
            <person name="Barry K."/>
            <person name="Bills G."/>
            <person name="Bluhm B."/>
            <person name="Cannon C."/>
            <person name="Castanera R."/>
            <person name="Culley D."/>
            <person name="Daum C."/>
            <person name="Ezra D."/>
            <person name="Gonzalez J."/>
            <person name="Henrissat B."/>
            <person name="Kuo A."/>
            <person name="Liang C."/>
            <person name="Lipzen A."/>
            <person name="Lutzoni F."/>
            <person name="Magnuson J."/>
            <person name="Mondo S."/>
            <person name="Nolan M."/>
            <person name="Ohm R."/>
            <person name="Pangilinan J."/>
            <person name="Park H.-J."/>
            <person name="Ramirez L."/>
            <person name="Alfaro M."/>
            <person name="Sun H."/>
            <person name="Tritt A."/>
            <person name="Yoshinaga Y."/>
            <person name="Zwiers L.-H."/>
            <person name="Turgeon B."/>
            <person name="Goodwin S."/>
            <person name="Spatafora J."/>
            <person name="Crous P."/>
            <person name="Grigoriev I."/>
        </authorList>
    </citation>
    <scope>NUCLEOTIDE SEQUENCE [LARGE SCALE GENOMIC DNA]</scope>
    <source>
        <strain evidence="3">CBS 304.66</strain>
    </source>
</reference>
<name>A0A9P4N820_9PLEO</name>
<gene>
    <name evidence="2" type="ORF">CC78DRAFT_32782</name>
</gene>
<feature type="compositionally biased region" description="Acidic residues" evidence="1">
    <location>
        <begin position="643"/>
        <end position="652"/>
    </location>
</feature>
<feature type="compositionally biased region" description="Basic and acidic residues" evidence="1">
    <location>
        <begin position="479"/>
        <end position="499"/>
    </location>
</feature>
<dbReference type="Gene3D" id="1.10.10.60">
    <property type="entry name" value="Homeodomain-like"/>
    <property type="match status" value="1"/>
</dbReference>
<evidence type="ECO:0000256" key="1">
    <source>
        <dbReference type="SAM" id="MobiDB-lite"/>
    </source>
</evidence>
<feature type="compositionally biased region" description="Basic residues" evidence="1">
    <location>
        <begin position="625"/>
        <end position="640"/>
    </location>
</feature>
<sequence>MTDRRGVRSSSRRKNPLPRPPSAAATPQPALPRRRATRSVSREPEHVSVAAKPTRRGARQASVASESEHEARPPQKSKQKSQNQAPPALATVEEVDSQLAIHEAPQTPTHSQKEVVVPHRSPGTVSEMSGTTAISSASQFEAEDLESRFILRRLRTLYTTSEEFLAHLVPDDGQRAHDAARIQEMQKPDSNFNKDYRFYESDMNLHLSHFRHGHSEYVSLRAVHRALMGLDRDPSSMRSPIDLLLYKANLLHFAKQGITLDREKEDTWNFLLRHDKIFPSMLLSALIPRDNGNIERQPGESVLLEETFEWGLELRTQLFIVALERALDKPNESPLDPDGLLEDIFLQSSSDGNDFVTRGWDIPGLGGKSSQLPEVLSDKIIERVEAIRKHFPTDTQSLEHGRTVDFEELTAEFPFDDFVLQLLHWVRLRNREIEGSVRILGGITPIVRMIEGEASQSNDSRQHPAAKLSGTPRKKRVSFGRDRQRSSRKFDPRAPADPRALDALFAKEDALLAEDNRGEHPNPRNEDRNAEAIQKNPIIELREHDEWEPTPNGDEPQPKSLGTQVPSASDPARTKEESLKIVLDGRKQDKENRGGFFASQPNAERIEFGSGFEETQVIAGPSNKSKGKQPQRESPRKRRRPVDDEESDDGFETEQRNARVQERRHNAPVIKKVRLGPSSSAPTSHQPAAGDVDEDYIPNEQEDSLSEREAPEMTEEAPQEAPPSSYALIKSQARSNRTIPIRREHRTSRKPRVDWTEEAEIAFIEYMGLYPHQYSRILEHDKSTGRHLLEGRSQVNLKDKARNMAVNMIK</sequence>
<evidence type="ECO:0000313" key="2">
    <source>
        <dbReference type="EMBL" id="KAF2267944.1"/>
    </source>
</evidence>
<dbReference type="EMBL" id="ML986588">
    <property type="protein sequence ID" value="KAF2267944.1"/>
    <property type="molecule type" value="Genomic_DNA"/>
</dbReference>
<dbReference type="AlphaFoldDB" id="A0A9P4N820"/>
<feature type="compositionally biased region" description="Basic and acidic residues" evidence="1">
    <location>
        <begin position="653"/>
        <end position="665"/>
    </location>
</feature>
<feature type="region of interest" description="Disordered" evidence="1">
    <location>
        <begin position="454"/>
        <end position="499"/>
    </location>
</feature>
<feature type="compositionally biased region" description="Basic and acidic residues" evidence="1">
    <location>
        <begin position="513"/>
        <end position="530"/>
    </location>
</feature>